<dbReference type="Proteomes" id="UP000712600">
    <property type="component" value="Unassembled WGS sequence"/>
</dbReference>
<evidence type="ECO:0000313" key="3">
    <source>
        <dbReference type="Proteomes" id="UP000712600"/>
    </source>
</evidence>
<organism evidence="2 3">
    <name type="scientific">Brassica cretica</name>
    <name type="common">Mustard</name>
    <dbReference type="NCBI Taxonomy" id="69181"/>
    <lineage>
        <taxon>Eukaryota</taxon>
        <taxon>Viridiplantae</taxon>
        <taxon>Streptophyta</taxon>
        <taxon>Embryophyta</taxon>
        <taxon>Tracheophyta</taxon>
        <taxon>Spermatophyta</taxon>
        <taxon>Magnoliopsida</taxon>
        <taxon>eudicotyledons</taxon>
        <taxon>Gunneridae</taxon>
        <taxon>Pentapetalae</taxon>
        <taxon>rosids</taxon>
        <taxon>malvids</taxon>
        <taxon>Brassicales</taxon>
        <taxon>Brassicaceae</taxon>
        <taxon>Brassiceae</taxon>
        <taxon>Brassica</taxon>
    </lineage>
</organism>
<evidence type="ECO:0000256" key="1">
    <source>
        <dbReference type="SAM" id="MobiDB-lite"/>
    </source>
</evidence>
<feature type="region of interest" description="Disordered" evidence="1">
    <location>
        <begin position="144"/>
        <end position="165"/>
    </location>
</feature>
<comment type="caution">
    <text evidence="2">The sequence shown here is derived from an EMBL/GenBank/DDBJ whole genome shotgun (WGS) entry which is preliminary data.</text>
</comment>
<evidence type="ECO:0000313" key="2">
    <source>
        <dbReference type="EMBL" id="KAF3588967.1"/>
    </source>
</evidence>
<dbReference type="AlphaFoldDB" id="A0A8S9S6Z4"/>
<accession>A0A8S9S6Z4</accession>
<name>A0A8S9S6Z4_BRACR</name>
<reference evidence="2" key="1">
    <citation type="submission" date="2019-12" db="EMBL/GenBank/DDBJ databases">
        <title>Genome sequencing and annotation of Brassica cretica.</title>
        <authorList>
            <person name="Studholme D.J."/>
            <person name="Sarris P."/>
        </authorList>
    </citation>
    <scope>NUCLEOTIDE SEQUENCE</scope>
    <source>
        <strain evidence="2">PFS-109/04</strain>
        <tissue evidence="2">Leaf</tissue>
    </source>
</reference>
<proteinExistence type="predicted"/>
<sequence>MVSRLLGLMIKSDLVFPFQISGGIITETARALMSRLIYHRSTFPGGGCSTLVPPDERTRATLVCRSNKSLRTSGATSVGRSERSLRASFCASTGMKWRATSPHHSGKVALIRQVRATCWCRSGKSLPTLCSSNDHLYTSFELQTSPRTPCGTPVPNRDSCMQNAT</sequence>
<gene>
    <name evidence="2" type="ORF">F2Q69_00026402</name>
</gene>
<protein>
    <submittedName>
        <fullName evidence="2">Uncharacterized protein</fullName>
    </submittedName>
</protein>
<dbReference type="EMBL" id="QGKX02000088">
    <property type="protein sequence ID" value="KAF3588967.1"/>
    <property type="molecule type" value="Genomic_DNA"/>
</dbReference>